<sequence>MQYEGIKKTSYGKIRGHQEDKNVVFETREFLIHIITQHIYIFNIYIKQRIYVQKTHGILIWNSMFYSFNLFLLQCRNCNNGWSPLYTDEQL</sequence>
<proteinExistence type="predicted"/>
<name>A0A9X6U8G3_BACCE</name>
<gene>
    <name evidence="1" type="ORF">CN553_22965</name>
</gene>
<evidence type="ECO:0000313" key="1">
    <source>
        <dbReference type="EMBL" id="PEN88989.1"/>
    </source>
</evidence>
<accession>A0A9X6U8G3</accession>
<organism evidence="1 2">
    <name type="scientific">Bacillus cereus</name>
    <dbReference type="NCBI Taxonomy" id="1396"/>
    <lineage>
        <taxon>Bacteria</taxon>
        <taxon>Bacillati</taxon>
        <taxon>Bacillota</taxon>
        <taxon>Bacilli</taxon>
        <taxon>Bacillales</taxon>
        <taxon>Bacillaceae</taxon>
        <taxon>Bacillus</taxon>
        <taxon>Bacillus cereus group</taxon>
    </lineage>
</organism>
<protein>
    <submittedName>
        <fullName evidence="1">Uncharacterized protein</fullName>
    </submittedName>
</protein>
<dbReference type="AlphaFoldDB" id="A0A9X6U8G3"/>
<comment type="caution">
    <text evidence="1">The sequence shown here is derived from an EMBL/GenBank/DDBJ whole genome shotgun (WGS) entry which is preliminary data.</text>
</comment>
<dbReference type="EMBL" id="NUAN01000162">
    <property type="protein sequence ID" value="PEN88989.1"/>
    <property type="molecule type" value="Genomic_DNA"/>
</dbReference>
<dbReference type="Proteomes" id="UP000220691">
    <property type="component" value="Unassembled WGS sequence"/>
</dbReference>
<evidence type="ECO:0000313" key="2">
    <source>
        <dbReference type="Proteomes" id="UP000220691"/>
    </source>
</evidence>
<reference evidence="1 2" key="1">
    <citation type="submission" date="2017-09" db="EMBL/GenBank/DDBJ databases">
        <title>Large-scale bioinformatics analysis of Bacillus genomes uncovers conserved roles of natural products in bacterial physiology.</title>
        <authorList>
            <consortium name="Agbiome Team Llc"/>
            <person name="Bleich R.M."/>
            <person name="Kirk G.J."/>
            <person name="Santa Maria K.C."/>
            <person name="Allen S.E."/>
            <person name="Farag S."/>
            <person name="Shank E.A."/>
            <person name="Bowers A."/>
        </authorList>
    </citation>
    <scope>NUCLEOTIDE SEQUENCE [LARGE SCALE GENOMIC DNA]</scope>
    <source>
        <strain evidence="1 2">AFS027647</strain>
    </source>
</reference>